<organism evidence="2 3">
    <name type="scientific">Acidiluteibacter ferrifornacis</name>
    <dbReference type="NCBI Taxonomy" id="2692424"/>
    <lineage>
        <taxon>Bacteria</taxon>
        <taxon>Pseudomonadati</taxon>
        <taxon>Bacteroidota</taxon>
        <taxon>Flavobacteriia</taxon>
        <taxon>Flavobacteriales</taxon>
        <taxon>Cryomorphaceae</taxon>
        <taxon>Acidiluteibacter</taxon>
    </lineage>
</organism>
<name>A0A6N9NM78_9FLAO</name>
<comment type="caution">
    <text evidence="2">The sequence shown here is derived from an EMBL/GenBank/DDBJ whole genome shotgun (WGS) entry which is preliminary data.</text>
</comment>
<dbReference type="EMBL" id="WWNE01000007">
    <property type="protein sequence ID" value="NBG66330.1"/>
    <property type="molecule type" value="Genomic_DNA"/>
</dbReference>
<dbReference type="InterPro" id="IPR014922">
    <property type="entry name" value="YdhG-like"/>
</dbReference>
<gene>
    <name evidence="2" type="ORF">GQN54_09400</name>
</gene>
<dbReference type="RefSeq" id="WP_160633283.1">
    <property type="nucleotide sequence ID" value="NZ_WWNE01000007.1"/>
</dbReference>
<feature type="domain" description="YdhG-like" evidence="1">
    <location>
        <begin position="25"/>
        <end position="128"/>
    </location>
</feature>
<sequence>MEELSTLPSDVQEYLATISNEDRLEDCLELIKWMMEITGEQPKIWQKSIVGFGSYHYKYESGREGDWILTGFSSRKANLSVYIISGFNQHTDLLEQLGKHKTGASCLYIKNLNSIDTKVLKNIIRRSVEIMRTKY</sequence>
<evidence type="ECO:0000313" key="2">
    <source>
        <dbReference type="EMBL" id="NBG66330.1"/>
    </source>
</evidence>
<protein>
    <submittedName>
        <fullName evidence="2">DUF1801 domain-containing protein</fullName>
    </submittedName>
</protein>
<accession>A0A6N9NM78</accession>
<dbReference type="Proteomes" id="UP000470771">
    <property type="component" value="Unassembled WGS sequence"/>
</dbReference>
<dbReference type="AlphaFoldDB" id="A0A6N9NM78"/>
<reference evidence="2 3" key="1">
    <citation type="submission" date="2019-12" db="EMBL/GenBank/DDBJ databases">
        <authorList>
            <person name="Zhao J."/>
        </authorList>
    </citation>
    <scope>NUCLEOTIDE SEQUENCE [LARGE SCALE GENOMIC DNA]</scope>
    <source>
        <strain evidence="2 3">S-15</strain>
    </source>
</reference>
<proteinExistence type="predicted"/>
<dbReference type="Pfam" id="PF08818">
    <property type="entry name" value="DUF1801"/>
    <property type="match status" value="1"/>
</dbReference>
<evidence type="ECO:0000259" key="1">
    <source>
        <dbReference type="Pfam" id="PF08818"/>
    </source>
</evidence>
<evidence type="ECO:0000313" key="3">
    <source>
        <dbReference type="Proteomes" id="UP000470771"/>
    </source>
</evidence>
<dbReference type="SUPFAM" id="SSF159888">
    <property type="entry name" value="YdhG-like"/>
    <property type="match status" value="1"/>
</dbReference>
<keyword evidence="3" id="KW-1185">Reference proteome</keyword>
<dbReference type="Gene3D" id="3.90.1150.200">
    <property type="match status" value="1"/>
</dbReference>